<feature type="transmembrane region" description="Helical" evidence="1">
    <location>
        <begin position="29"/>
        <end position="49"/>
    </location>
</feature>
<gene>
    <name evidence="3" type="ORF">ACFOGP_14850</name>
</gene>
<feature type="transmembrane region" description="Helical" evidence="1">
    <location>
        <begin position="113"/>
        <end position="130"/>
    </location>
</feature>
<sequence>MKKIAISVAALLFAGPAFAHTGASGTSGLVHGLAHPVLGPDHLLAMLAVGLWSGFVLTRRVWAGALTFMAAMTAGAGLSWVGVGFALAEPAIVASVVVFGLLTLLSHRGQPRVLTAATLGGIAVFALAHGHAHATEAAGNTVAYLGGFLVSTALLHGLGIVLARGIASRPVVQRSLGAGIAASGLLLMVG</sequence>
<keyword evidence="1" id="KW-0472">Membrane</keyword>
<evidence type="ECO:0000256" key="2">
    <source>
        <dbReference type="SAM" id="SignalP"/>
    </source>
</evidence>
<feature type="transmembrane region" description="Helical" evidence="1">
    <location>
        <begin position="61"/>
        <end position="81"/>
    </location>
</feature>
<keyword evidence="4" id="KW-1185">Reference proteome</keyword>
<accession>A0ABV7GWV1</accession>
<evidence type="ECO:0000256" key="1">
    <source>
        <dbReference type="SAM" id="Phobius"/>
    </source>
</evidence>
<dbReference type="EMBL" id="JBHRTB010000010">
    <property type="protein sequence ID" value="MFC3143996.1"/>
    <property type="molecule type" value="Genomic_DNA"/>
</dbReference>
<feature type="transmembrane region" description="Helical" evidence="1">
    <location>
        <begin position="87"/>
        <end position="106"/>
    </location>
</feature>
<comment type="caution">
    <text evidence="3">The sequence shown here is derived from an EMBL/GenBank/DDBJ whole genome shotgun (WGS) entry which is preliminary data.</text>
</comment>
<organism evidence="3 4">
    <name type="scientific">Psychromarinibacter halotolerans</name>
    <dbReference type="NCBI Taxonomy" id="1775175"/>
    <lineage>
        <taxon>Bacteria</taxon>
        <taxon>Pseudomonadati</taxon>
        <taxon>Pseudomonadota</taxon>
        <taxon>Alphaproteobacteria</taxon>
        <taxon>Rhodobacterales</taxon>
        <taxon>Paracoccaceae</taxon>
        <taxon>Psychromarinibacter</taxon>
    </lineage>
</organism>
<dbReference type="RefSeq" id="WP_275631263.1">
    <property type="nucleotide sequence ID" value="NZ_JARGYD010000001.1"/>
</dbReference>
<name>A0ABV7GWV1_9RHOB</name>
<keyword evidence="1" id="KW-1133">Transmembrane helix</keyword>
<feature type="transmembrane region" description="Helical" evidence="1">
    <location>
        <begin position="142"/>
        <end position="164"/>
    </location>
</feature>
<dbReference type="Proteomes" id="UP001595632">
    <property type="component" value="Unassembled WGS sequence"/>
</dbReference>
<feature type="signal peptide" evidence="2">
    <location>
        <begin position="1"/>
        <end position="19"/>
    </location>
</feature>
<evidence type="ECO:0000313" key="4">
    <source>
        <dbReference type="Proteomes" id="UP001595632"/>
    </source>
</evidence>
<reference evidence="4" key="1">
    <citation type="journal article" date="2019" name="Int. J. Syst. Evol. Microbiol.">
        <title>The Global Catalogue of Microorganisms (GCM) 10K type strain sequencing project: providing services to taxonomists for standard genome sequencing and annotation.</title>
        <authorList>
            <consortium name="The Broad Institute Genomics Platform"/>
            <consortium name="The Broad Institute Genome Sequencing Center for Infectious Disease"/>
            <person name="Wu L."/>
            <person name="Ma J."/>
        </authorList>
    </citation>
    <scope>NUCLEOTIDE SEQUENCE [LARGE SCALE GENOMIC DNA]</scope>
    <source>
        <strain evidence="4">KCTC 52366</strain>
    </source>
</reference>
<dbReference type="PIRSF" id="PIRSF016919">
    <property type="entry name" value="HupE_UreJ"/>
    <property type="match status" value="1"/>
</dbReference>
<feature type="chain" id="PRO_5046162705" evidence="2">
    <location>
        <begin position="20"/>
        <end position="190"/>
    </location>
</feature>
<keyword evidence="2" id="KW-0732">Signal</keyword>
<proteinExistence type="predicted"/>
<protein>
    <submittedName>
        <fullName evidence="3">HupE/UreJ family protein</fullName>
    </submittedName>
</protein>
<keyword evidence="1" id="KW-0812">Transmembrane</keyword>
<evidence type="ECO:0000313" key="3">
    <source>
        <dbReference type="EMBL" id="MFC3143996.1"/>
    </source>
</evidence>
<dbReference type="InterPro" id="IPR007038">
    <property type="entry name" value="HupE_UreJ"/>
</dbReference>
<dbReference type="Pfam" id="PF04955">
    <property type="entry name" value="HupE_UreJ"/>
    <property type="match status" value="1"/>
</dbReference>